<dbReference type="Pfam" id="PF14522">
    <property type="entry name" value="Cytochrome_C7"/>
    <property type="match status" value="9"/>
</dbReference>
<feature type="domain" description="Cytochrome c7-like" evidence="1">
    <location>
        <begin position="642"/>
        <end position="707"/>
    </location>
</feature>
<feature type="domain" description="Cytochrome c7-like" evidence="1">
    <location>
        <begin position="264"/>
        <end position="324"/>
    </location>
</feature>
<feature type="domain" description="Cytochrome c7-like" evidence="1">
    <location>
        <begin position="114"/>
        <end position="177"/>
    </location>
</feature>
<dbReference type="Gene3D" id="3.90.10.10">
    <property type="entry name" value="Cytochrome C3"/>
    <property type="match status" value="9"/>
</dbReference>
<gene>
    <name evidence="2" type="ORF">JZM60_15655</name>
</gene>
<protein>
    <submittedName>
        <fullName evidence="2">Cytochrome c3 family protein</fullName>
    </submittedName>
</protein>
<reference evidence="2 3" key="1">
    <citation type="submission" date="2021-03" db="EMBL/GenBank/DDBJ databases">
        <title>Geobacter metallireducens gen. nov. sp. nov., a microorganism capable of coupling the complete oxidation of organic compounds to the reduction of iron and other metals.</title>
        <authorList>
            <person name="Li Y."/>
        </authorList>
    </citation>
    <scope>NUCLEOTIDE SEQUENCE [LARGE SCALE GENOMIC DNA]</scope>
    <source>
        <strain evidence="2 3">Jerry-YX</strain>
    </source>
</reference>
<name>A0ABX7Q358_9BACT</name>
<dbReference type="EMBL" id="CP071382">
    <property type="protein sequence ID" value="QSV45531.1"/>
    <property type="molecule type" value="Genomic_DNA"/>
</dbReference>
<dbReference type="InterPro" id="IPR036280">
    <property type="entry name" value="Multihaem_cyt_sf"/>
</dbReference>
<dbReference type="Proteomes" id="UP000663651">
    <property type="component" value="Chromosome"/>
</dbReference>
<feature type="domain" description="Cytochrome c7-like" evidence="1">
    <location>
        <begin position="37"/>
        <end position="99"/>
    </location>
</feature>
<keyword evidence="3" id="KW-1185">Reference proteome</keyword>
<feature type="domain" description="Cytochrome c7-like" evidence="1">
    <location>
        <begin position="188"/>
        <end position="251"/>
    </location>
</feature>
<organism evidence="2 3">
    <name type="scientific">Geobacter benzoatilyticus</name>
    <dbReference type="NCBI Taxonomy" id="2815309"/>
    <lineage>
        <taxon>Bacteria</taxon>
        <taxon>Pseudomonadati</taxon>
        <taxon>Thermodesulfobacteriota</taxon>
        <taxon>Desulfuromonadia</taxon>
        <taxon>Geobacterales</taxon>
        <taxon>Geobacteraceae</taxon>
        <taxon>Geobacter</taxon>
    </lineage>
</organism>
<evidence type="ECO:0000313" key="2">
    <source>
        <dbReference type="EMBL" id="QSV45531.1"/>
    </source>
</evidence>
<feature type="domain" description="Cytochrome c7-like" evidence="1">
    <location>
        <begin position="493"/>
        <end position="552"/>
    </location>
</feature>
<dbReference type="InterPro" id="IPR026352">
    <property type="entry name" value="Nanowire_3heme"/>
</dbReference>
<accession>A0ABX7Q358</accession>
<dbReference type="InterPro" id="IPR029467">
    <property type="entry name" value="Cyt_c7-like"/>
</dbReference>
<sequence length="710" mass="76030">MKRLLIPAILFILCLPFLLLAQDYQVVTFKTETAGAVDFNHPVHLKALGSNCTLCHNSIFKIGTKAAPVTMKEMEAGKSCGACHNAKRAFALAECTRCHVTKEVPVDIPHFGAVIFSHKFHLGLGAYGCADCHNTLFGARTDNPNVTMKEMEQGVSCGACHDGSTAFSVKGDCTKCHAVRNIPFSADVTFSHDVHLGFGHVCGDCHNKLFLAGPDSRRYTMLEMETQQSCGGCHNGSTAFSVKGDCGRCHTAVKDVTFSKSDAFFSHAVHTALLECSSCHSGTFVGGVNSRRYTMADMEKGLSCGVCHEDKTVFGVRGNCDRCHVKTKEVNFKTGAAGTVNFRHDAHSQMYGCGDCHNGIFTAGKGRKSYTMAEMGKGKSCGACHDGKTAFAATAAANCGTCHPLRDVLLPHDARFPHVKHLEFQTCSDCHNGLFLSGPGNRRWTMTQMEEGNSCGACHDGSSAFTVKGSCDRCHTSTVDVAFAVRQTGVTPFSHGVHTSLHGCSDCHNGIFGAGASAKRYTMADMEKGASCGACHDGKSAFAVKDNCTKCHPVKEIDFSKSGARFSHAFHLNAYGCTDCHDALFKPNADNRSWTMAEMEKGNSCGACHDGKSAFNVTGDCAKCHPVTKGVKYELPGDVGSVLFSHKSHSAKGYGCADCHSKIIVAGSGRSSHSMKDMEQGQSCGACHGFSMAFSVKDPVNCEKCHKRLY</sequence>
<feature type="domain" description="Cytochrome c7-like" evidence="1">
    <location>
        <begin position="565"/>
        <end position="625"/>
    </location>
</feature>
<dbReference type="NCBIfam" id="TIGR04257">
    <property type="entry name" value="nanowire_3heme"/>
    <property type="match status" value="9"/>
</dbReference>
<dbReference type="RefSeq" id="WP_207163324.1">
    <property type="nucleotide sequence ID" value="NZ_CP071382.1"/>
</dbReference>
<dbReference type="SUPFAM" id="SSF48695">
    <property type="entry name" value="Multiheme cytochromes"/>
    <property type="match status" value="3"/>
</dbReference>
<feature type="domain" description="Cytochrome c7-like" evidence="1">
    <location>
        <begin position="415"/>
        <end position="476"/>
    </location>
</feature>
<dbReference type="PANTHER" id="PTHR39425:SF1">
    <property type="entry name" value="CYTOCHROME C7-LIKE DOMAIN-CONTAINING PROTEIN"/>
    <property type="match status" value="1"/>
</dbReference>
<evidence type="ECO:0000259" key="1">
    <source>
        <dbReference type="Pfam" id="PF14522"/>
    </source>
</evidence>
<feature type="domain" description="Cytochrome c7-like" evidence="1">
    <location>
        <begin position="340"/>
        <end position="403"/>
    </location>
</feature>
<evidence type="ECO:0000313" key="3">
    <source>
        <dbReference type="Proteomes" id="UP000663651"/>
    </source>
</evidence>
<dbReference type="PANTHER" id="PTHR39425">
    <property type="entry name" value="LIPOPROTEIN CYTOCHROME C"/>
    <property type="match status" value="1"/>
</dbReference>
<proteinExistence type="predicted"/>